<dbReference type="GO" id="GO:0003700">
    <property type="term" value="F:DNA-binding transcription factor activity"/>
    <property type="evidence" value="ECO:0007669"/>
    <property type="project" value="InterPro"/>
</dbReference>
<dbReference type="Pfam" id="PF01965">
    <property type="entry name" value="DJ-1_PfpI"/>
    <property type="match status" value="1"/>
</dbReference>
<dbReference type="InterPro" id="IPR009057">
    <property type="entry name" value="Homeodomain-like_sf"/>
</dbReference>
<dbReference type="SMART" id="SM00342">
    <property type="entry name" value="HTH_ARAC"/>
    <property type="match status" value="1"/>
</dbReference>
<proteinExistence type="predicted"/>
<feature type="region of interest" description="Disordered" evidence="4">
    <location>
        <begin position="1"/>
        <end position="27"/>
    </location>
</feature>
<organism evidence="6 7">
    <name type="scientific">Pandoraea fibrosis</name>
    <dbReference type="NCBI Taxonomy" id="1891094"/>
    <lineage>
        <taxon>Bacteria</taxon>
        <taxon>Pseudomonadati</taxon>
        <taxon>Pseudomonadota</taxon>
        <taxon>Betaproteobacteria</taxon>
        <taxon>Burkholderiales</taxon>
        <taxon>Burkholderiaceae</taxon>
        <taxon>Pandoraea</taxon>
    </lineage>
</organism>
<dbReference type="InterPro" id="IPR002818">
    <property type="entry name" value="DJ-1/PfpI"/>
</dbReference>
<dbReference type="PRINTS" id="PR00032">
    <property type="entry name" value="HTHARAC"/>
</dbReference>
<dbReference type="PROSITE" id="PS01124">
    <property type="entry name" value="HTH_ARAC_FAMILY_2"/>
    <property type="match status" value="1"/>
</dbReference>
<dbReference type="PANTHER" id="PTHR43130:SF3">
    <property type="entry name" value="HTH-TYPE TRANSCRIPTIONAL REGULATOR RV1931C"/>
    <property type="match status" value="1"/>
</dbReference>
<keyword evidence="3" id="KW-0804">Transcription</keyword>
<dbReference type="OrthoDB" id="9816344at2"/>
<evidence type="ECO:0000313" key="7">
    <source>
        <dbReference type="Proteomes" id="UP000382577"/>
    </source>
</evidence>
<evidence type="ECO:0000259" key="5">
    <source>
        <dbReference type="PROSITE" id="PS01124"/>
    </source>
</evidence>
<dbReference type="CDD" id="cd03136">
    <property type="entry name" value="GATase1_AraC_ArgR_like"/>
    <property type="match status" value="1"/>
</dbReference>
<name>A0A5E4YZG6_9BURK</name>
<accession>A0A5E4YZG6</accession>
<dbReference type="GO" id="GO:0043565">
    <property type="term" value="F:sequence-specific DNA binding"/>
    <property type="evidence" value="ECO:0007669"/>
    <property type="project" value="InterPro"/>
</dbReference>
<gene>
    <name evidence="6" type="ORF">PFI31113_04887</name>
</gene>
<dbReference type="Proteomes" id="UP000382577">
    <property type="component" value="Unassembled WGS sequence"/>
</dbReference>
<protein>
    <submittedName>
        <fullName evidence="6">AraC family transcriptional regulator</fullName>
    </submittedName>
</protein>
<dbReference type="Gene3D" id="3.40.50.880">
    <property type="match status" value="1"/>
</dbReference>
<dbReference type="PROSITE" id="PS00041">
    <property type="entry name" value="HTH_ARAC_FAMILY_1"/>
    <property type="match status" value="1"/>
</dbReference>
<evidence type="ECO:0000313" key="6">
    <source>
        <dbReference type="EMBL" id="VVE54269.1"/>
    </source>
</evidence>
<dbReference type="InterPro" id="IPR029062">
    <property type="entry name" value="Class_I_gatase-like"/>
</dbReference>
<evidence type="ECO:0000256" key="1">
    <source>
        <dbReference type="ARBA" id="ARBA00023015"/>
    </source>
</evidence>
<dbReference type="EMBL" id="CABPRW010000020">
    <property type="protein sequence ID" value="VVE54269.1"/>
    <property type="molecule type" value="Genomic_DNA"/>
</dbReference>
<dbReference type="AlphaFoldDB" id="A0A5E4YZG6"/>
<feature type="region of interest" description="Disordered" evidence="4">
    <location>
        <begin position="372"/>
        <end position="391"/>
    </location>
</feature>
<dbReference type="InterPro" id="IPR052158">
    <property type="entry name" value="INH-QAR"/>
</dbReference>
<dbReference type="InterPro" id="IPR018062">
    <property type="entry name" value="HTH_AraC-typ_CS"/>
</dbReference>
<dbReference type="PANTHER" id="PTHR43130">
    <property type="entry name" value="ARAC-FAMILY TRANSCRIPTIONAL REGULATOR"/>
    <property type="match status" value="1"/>
</dbReference>
<keyword evidence="1" id="KW-0805">Transcription regulation</keyword>
<feature type="domain" description="HTH araC/xylS-type" evidence="5">
    <location>
        <begin position="273"/>
        <end position="371"/>
    </location>
</feature>
<reference evidence="6 7" key="1">
    <citation type="submission" date="2019-08" db="EMBL/GenBank/DDBJ databases">
        <authorList>
            <person name="Peeters C."/>
        </authorList>
    </citation>
    <scope>NUCLEOTIDE SEQUENCE [LARGE SCALE GENOMIC DNA]</scope>
    <source>
        <strain evidence="6 7">LMG 31113</strain>
    </source>
</reference>
<dbReference type="Pfam" id="PF12833">
    <property type="entry name" value="HTH_18"/>
    <property type="match status" value="1"/>
</dbReference>
<evidence type="ECO:0000256" key="3">
    <source>
        <dbReference type="ARBA" id="ARBA00023163"/>
    </source>
</evidence>
<dbReference type="InterPro" id="IPR020449">
    <property type="entry name" value="Tscrpt_reg_AraC-type_HTH"/>
</dbReference>
<dbReference type="SUPFAM" id="SSF52317">
    <property type="entry name" value="Class I glutamine amidotransferase-like"/>
    <property type="match status" value="1"/>
</dbReference>
<evidence type="ECO:0000256" key="4">
    <source>
        <dbReference type="SAM" id="MobiDB-lite"/>
    </source>
</evidence>
<keyword evidence="2" id="KW-0238">DNA-binding</keyword>
<sequence length="431" mass="47266">MQSRHIYGKTTGQETSKKKKRASGAPHLLVPDVSPIGGASHDTAHDAIEPIAKAKLSIGLVLLHQFTLAAFAGLVDVLRLAADHGGRSRQIDVHWRVMSMDGLPRQSSAGVEVNVDGALSEDPSCFDYIAMCGGNDYPNTFLPPQLRDWLQLASAKHVRMLGICTGTFTLAQAGLVGSRTVCVHWNVLDAFRSRFAQTKAVVDHLFVDEGDLITCAGSTAAIDLGLYLVTRHCGQAKAQQVVRHMMLQGIRPAKLPQAHFYADLSHITDIRVRQAAHFIEQRIDNPPTLDAIARYVNVGRRQLERAFHEALAVSPMSFLRSMRLDYGRWQLRHDTRSITDIALECGFSDGAHFSRDFRARYGVSPREFRRQVGMEGASAQSPESPPGSAPTRHVALTVLRESAPGCATSLTGCEIESVEYPPQNHLVRIPG</sequence>
<dbReference type="SUPFAM" id="SSF46689">
    <property type="entry name" value="Homeodomain-like"/>
    <property type="match status" value="2"/>
</dbReference>
<evidence type="ECO:0000256" key="2">
    <source>
        <dbReference type="ARBA" id="ARBA00023125"/>
    </source>
</evidence>
<dbReference type="Gene3D" id="1.10.10.60">
    <property type="entry name" value="Homeodomain-like"/>
    <property type="match status" value="1"/>
</dbReference>
<dbReference type="InterPro" id="IPR018060">
    <property type="entry name" value="HTH_AraC"/>
</dbReference>
<dbReference type="RefSeq" id="WP_150601105.1">
    <property type="nucleotide sequence ID" value="NZ_CABPRW010000020.1"/>
</dbReference>